<evidence type="ECO:0000256" key="4">
    <source>
        <dbReference type="ARBA" id="ARBA00022723"/>
    </source>
</evidence>
<reference evidence="8" key="2">
    <citation type="journal article" date="2020" name="mSystems">
        <title>Genome- and Community-Level Interaction Insights into Carbon Utilization and Element Cycling Functions of Hydrothermarchaeota in Hydrothermal Sediment.</title>
        <authorList>
            <person name="Zhou Z."/>
            <person name="Liu Y."/>
            <person name="Xu W."/>
            <person name="Pan J."/>
            <person name="Luo Z.H."/>
            <person name="Li M."/>
        </authorList>
    </citation>
    <scope>NUCLEOTIDE SEQUENCE [LARGE SCALE GENOMIC DNA]</scope>
    <source>
        <strain evidence="8">SpSt-1261</strain>
    </source>
</reference>
<dbReference type="GO" id="GO:0016763">
    <property type="term" value="F:pentosyltransferase activity"/>
    <property type="evidence" value="ECO:0007669"/>
    <property type="project" value="UniProtKB-UniRule"/>
</dbReference>
<proteinExistence type="inferred from homology"/>
<feature type="active site" description="Nucleophile" evidence="6">
    <location>
        <position position="81"/>
    </location>
</feature>
<comment type="catalytic activity">
    <reaction evidence="6">
        <text>guanosine(15) in tRNA + 7-cyano-7-carbaguanine = 7-cyano-7-carbaguanosine(15) in tRNA + guanine</text>
        <dbReference type="Rhea" id="RHEA:43164"/>
        <dbReference type="Rhea" id="RHEA-COMP:10371"/>
        <dbReference type="Rhea" id="RHEA-COMP:10372"/>
        <dbReference type="ChEBI" id="CHEBI:16235"/>
        <dbReference type="ChEBI" id="CHEBI:45075"/>
        <dbReference type="ChEBI" id="CHEBI:74269"/>
        <dbReference type="ChEBI" id="CHEBI:82850"/>
        <dbReference type="EC" id="2.4.2.48"/>
    </reaction>
</comment>
<feature type="binding site" evidence="6">
    <location>
        <position position="116"/>
    </location>
    <ligand>
        <name>substrate</name>
    </ligand>
</feature>
<reference evidence="9 10" key="1">
    <citation type="submission" date="2018-01" db="EMBL/GenBank/DDBJ databases">
        <title>Metagenomic assembled genomes from two thermal pools in the Uzon Caldera, Kamchatka, Russia.</title>
        <authorList>
            <person name="Wilkins L."/>
            <person name="Ettinger C."/>
        </authorList>
    </citation>
    <scope>NUCLEOTIDE SEQUENCE [LARGE SCALE GENOMIC DNA]</scope>
    <source>
        <strain evidence="9">ZAV-06</strain>
    </source>
</reference>
<dbReference type="AlphaFoldDB" id="A0A2J6N2R5"/>
<dbReference type="Gene3D" id="3.40.50.10630">
    <property type="entry name" value="Uracil-DNA glycosylase-like"/>
    <property type="match status" value="1"/>
</dbReference>
<feature type="binding site" evidence="6">
    <location>
        <position position="268"/>
    </location>
    <ligand>
        <name>Zn(2+)</name>
        <dbReference type="ChEBI" id="CHEBI:29105"/>
    </ligand>
</feature>
<dbReference type="GO" id="GO:0008270">
    <property type="term" value="F:zinc ion binding"/>
    <property type="evidence" value="ECO:0007669"/>
    <property type="project" value="UniProtKB-UniRule"/>
</dbReference>
<dbReference type="RefSeq" id="WP_272985299.1">
    <property type="nucleotide sequence ID" value="NZ_DSFH01000043.1"/>
</dbReference>
<organism evidence="9 10">
    <name type="scientific">Fervidicoccus fontis</name>
    <dbReference type="NCBI Taxonomy" id="683846"/>
    <lineage>
        <taxon>Archaea</taxon>
        <taxon>Thermoproteota</taxon>
        <taxon>Thermoprotei</taxon>
        <taxon>Fervidicoccales</taxon>
        <taxon>Fervidicoccaceae</taxon>
        <taxon>Fervidicoccus</taxon>
    </lineage>
</organism>
<comment type="pathway">
    <text evidence="6">tRNA modification; archaeosine-tRNA biosynthesis.</text>
</comment>
<evidence type="ECO:0000313" key="10">
    <source>
        <dbReference type="Proteomes" id="UP000237153"/>
    </source>
</evidence>
<feature type="binding site" evidence="6">
    <location>
        <position position="273"/>
    </location>
    <ligand>
        <name>Zn(2+)</name>
        <dbReference type="ChEBI" id="CHEBI:29105"/>
    </ligand>
</feature>
<dbReference type="PANTHER" id="PTHR46499:SF1">
    <property type="entry name" value="QUEUINE TRNA-RIBOSYLTRANSFERASE"/>
    <property type="match status" value="1"/>
</dbReference>
<dbReference type="EMBL" id="DSFH01000043">
    <property type="protein sequence ID" value="HEW63967.1"/>
    <property type="molecule type" value="Genomic_DNA"/>
</dbReference>
<dbReference type="GO" id="GO:0005737">
    <property type="term" value="C:cytoplasm"/>
    <property type="evidence" value="ECO:0007669"/>
    <property type="project" value="TreeGrafter"/>
</dbReference>
<dbReference type="Proteomes" id="UP000237153">
    <property type="component" value="Unassembled WGS sequence"/>
</dbReference>
<keyword evidence="2 6" id="KW-0808">Transferase</keyword>
<evidence type="ECO:0000256" key="3">
    <source>
        <dbReference type="ARBA" id="ARBA00022694"/>
    </source>
</evidence>
<accession>A0A2J6N2R5</accession>
<comment type="similarity">
    <text evidence="6">Belongs to the archaeosine tRNA-ribosyltransferase family.</text>
</comment>
<evidence type="ECO:0000259" key="7">
    <source>
        <dbReference type="Pfam" id="PF01702"/>
    </source>
</evidence>
<comment type="caution">
    <text evidence="9">The sequence shown here is derived from an EMBL/GenBank/DDBJ whole genome shotgun (WGS) entry which is preliminary data.</text>
</comment>
<dbReference type="SUPFAM" id="SSF51713">
    <property type="entry name" value="tRNA-guanine transglycosylase"/>
    <property type="match status" value="1"/>
</dbReference>
<dbReference type="NCBIfam" id="TIGR00432">
    <property type="entry name" value="arcsn_tRNA_tgt"/>
    <property type="match status" value="1"/>
</dbReference>
<dbReference type="InterPro" id="IPR002616">
    <property type="entry name" value="tRNA_ribo_trans-like"/>
</dbReference>
<dbReference type="NCBIfam" id="TIGR00449">
    <property type="entry name" value="tgt_general"/>
    <property type="match status" value="1"/>
</dbReference>
<dbReference type="InterPro" id="IPR004804">
    <property type="entry name" value="TgtA"/>
</dbReference>
<evidence type="ECO:0000313" key="8">
    <source>
        <dbReference type="EMBL" id="HEW63967.1"/>
    </source>
</evidence>
<feature type="binding site" evidence="6">
    <location>
        <position position="270"/>
    </location>
    <ligand>
        <name>Zn(2+)</name>
        <dbReference type="ChEBI" id="CHEBI:29105"/>
    </ligand>
</feature>
<dbReference type="GO" id="GO:0002099">
    <property type="term" value="P:tRNA wobble guanine modification"/>
    <property type="evidence" value="ECO:0007669"/>
    <property type="project" value="TreeGrafter"/>
</dbReference>
<dbReference type="Proteomes" id="UP000886076">
    <property type="component" value="Unassembled WGS sequence"/>
</dbReference>
<comment type="caution">
    <text evidence="6">Lacks conserved residue(s) required for the propagation of feature annotation.</text>
</comment>
<dbReference type="EMBL" id="PNIM01000009">
    <property type="protein sequence ID" value="PMB75634.1"/>
    <property type="molecule type" value="Genomic_DNA"/>
</dbReference>
<feature type="domain" description="tRNA-guanine(15) transglycosylase-like" evidence="7">
    <location>
        <begin position="9"/>
        <end position="329"/>
    </location>
</feature>
<comment type="function">
    <text evidence="6">Exchanges the guanine residue with 7-cyano-7-deazaguanine (preQ0) at position 15 in the dihydrouridine loop (D-loop) of archaeal tRNAs.</text>
</comment>
<comment type="cofactor">
    <cofactor evidence="6">
        <name>Zn(2+)</name>
        <dbReference type="ChEBI" id="CHEBI:29105"/>
    </cofactor>
    <text evidence="6">Binds 1 zinc ion per subunit.</text>
</comment>
<evidence type="ECO:0000256" key="2">
    <source>
        <dbReference type="ARBA" id="ARBA00022679"/>
    </source>
</evidence>
<keyword evidence="4 6" id="KW-0479">Metal-binding</keyword>
<name>A0A2J6N2R5_9CREN</name>
<dbReference type="Pfam" id="PF01702">
    <property type="entry name" value="TGT"/>
    <property type="match status" value="1"/>
</dbReference>
<evidence type="ECO:0000256" key="5">
    <source>
        <dbReference type="ARBA" id="ARBA00022833"/>
    </source>
</evidence>
<dbReference type="Gene3D" id="3.20.20.105">
    <property type="entry name" value="Queuine tRNA-ribosyltransferase-like"/>
    <property type="match status" value="1"/>
</dbReference>
<keyword evidence="5 6" id="KW-0862">Zinc</keyword>
<dbReference type="EC" id="2.4.2.48" evidence="6"/>
<dbReference type="SUPFAM" id="SSF88802">
    <property type="entry name" value="Pre-PUA domain"/>
    <property type="match status" value="1"/>
</dbReference>
<dbReference type="InterPro" id="IPR050076">
    <property type="entry name" value="ArchSynthase1/Queuine_TRR"/>
</dbReference>
<dbReference type="UniPathway" id="UPA00393"/>
<dbReference type="HAMAP" id="MF_01634">
    <property type="entry name" value="TgtA_arch"/>
    <property type="match status" value="1"/>
</dbReference>
<gene>
    <name evidence="6 8" type="primary">tgtA</name>
    <name evidence="9" type="ORF">C0188_02240</name>
    <name evidence="8" type="ORF">ENO39_02785</name>
</gene>
<dbReference type="InterPro" id="IPR036511">
    <property type="entry name" value="TGT-like_sf"/>
</dbReference>
<keyword evidence="1 6" id="KW-0328">Glycosyltransferase</keyword>
<dbReference type="PANTHER" id="PTHR46499">
    <property type="entry name" value="QUEUINE TRNA-RIBOSYLTRANSFERASE"/>
    <property type="match status" value="1"/>
</dbReference>
<sequence>MDIMDKDLAGRIGRIKIKGKTIETPYLFPVIDPTRQEVPISSIKSMGFNGVITNAYLAYKRGWNRDIHELIGDGELVVMTDSGAYQLMQYNNIEVSNEEIIKIQKGLNSDIAVILDVPTGDSLDQNYAKWTAEETLRRASEAQKIIDRDNRMWVLPIQGGIHLSILEESSKKSSQLEYDIYAIGSPTKFMERYRYDVVLDMIRIVRENIRADVPLHLFGAGHPMIIPFAVAMGVDLFDSASYILFARDGRYMIEGGTLRLEDIEYFPCSCPICSRYTPKELKNMNKDERTRLLAEHNLYMIKKILNEVKQAINEGRLWELLQSYSRKHPSLYSAFNNIKNKHVEWMEKYTPRVKGEQKAIYLFDNDSMFNPKILRARKYIMQNYMPPSEFKEVVFLYATYKNQRKFEEGKHYIYYAPGIGLIPQELSGTYPWGQNIIPSKISYETMQSIANDVVKYIEKFSDKYLKVSIGICDEMSIMQEKISSLLDEETKEKVYFFKDSCENEQ</sequence>
<evidence type="ECO:0000256" key="1">
    <source>
        <dbReference type="ARBA" id="ARBA00022676"/>
    </source>
</evidence>
<protein>
    <recommendedName>
        <fullName evidence="6">tRNA-guanine(15) transglycosylase</fullName>
        <ecNumber evidence="6">2.4.2.48</ecNumber>
    </recommendedName>
    <alternativeName>
        <fullName evidence="6">7-cyano-7-deazaguanine tRNA-ribosyltransferase</fullName>
    </alternativeName>
    <alternativeName>
        <fullName evidence="6">Archaeal tRNA-guanine transglycosylase</fullName>
    </alternativeName>
</protein>
<keyword evidence="3 6" id="KW-0819">tRNA processing</keyword>
<evidence type="ECO:0000313" key="9">
    <source>
        <dbReference type="EMBL" id="PMB75634.1"/>
    </source>
</evidence>
<evidence type="ECO:0000256" key="6">
    <source>
        <dbReference type="HAMAP-Rule" id="MF_01634"/>
    </source>
</evidence>